<dbReference type="InterPro" id="IPR036397">
    <property type="entry name" value="RNaseH_sf"/>
</dbReference>
<dbReference type="GO" id="GO:0004523">
    <property type="term" value="F:RNA-DNA hybrid ribonuclease activity"/>
    <property type="evidence" value="ECO:0007669"/>
    <property type="project" value="UniProtKB-EC"/>
</dbReference>
<accession>A0A6M2CZP6</accession>
<dbReference type="GO" id="GO:0046872">
    <property type="term" value="F:metal ion binding"/>
    <property type="evidence" value="ECO:0007669"/>
    <property type="project" value="UniProtKB-KW"/>
</dbReference>
<evidence type="ECO:0000256" key="4">
    <source>
        <dbReference type="ARBA" id="ARBA00022722"/>
    </source>
</evidence>
<dbReference type="EMBL" id="GHWJ01005911">
    <property type="protein sequence ID" value="NOV38648.1"/>
    <property type="molecule type" value="Transcribed_RNA"/>
</dbReference>
<sequence>MAFTRKPMTPYPVYINGQSVKYAQTHRFLGIIIDRSLSWSPHCAYLKKRLLSIVHIMKLMCGKAWGTSVASMLQLYRALFLGLLRYSLPVLTNTCKSNSHSLESLQGQALRICLELPRCASTYATIMLAKDHPVRTYRVVDCLRAHIRHASRVPDHHLALLPSGRPRATLSDVIAKHLNSIPSGYTPATRMACPLWCLDQPQARLEIPGIKKKSNHSRVALKQTTLLLLHKLYLGRTQIYTDGSVLSSSSSGAAVIPAAAMTIKFKLSHMTTSTASELAAIRAALQYLVQERPGKWVIFCDSKAALQSLQSAMRRRSHEQLVQKIRHCHHEALARGHDVIYQWLPGHIGITGNQLADDAARSAHEGTRVVPIPLSRNDAARQLYLLARDLRRTFWSSASFQRCQFYELDPSLKIKLPSQLSRSDATLLCRLWLGVAFTKVYSFRIGMADTSTCDYCGAEETIEHVLCSCACYDTQRCQLRMVLNQLTLGICLSCAESD</sequence>
<dbReference type="PANTHER" id="PTHR10642:SF26">
    <property type="entry name" value="RIBONUCLEASE H1"/>
    <property type="match status" value="1"/>
</dbReference>
<dbReference type="AlphaFoldDB" id="A0A6M2CZP6"/>
<organism evidence="9">
    <name type="scientific">Rhipicephalus microplus</name>
    <name type="common">Cattle tick</name>
    <name type="synonym">Boophilus microplus</name>
    <dbReference type="NCBI Taxonomy" id="6941"/>
    <lineage>
        <taxon>Eukaryota</taxon>
        <taxon>Metazoa</taxon>
        <taxon>Ecdysozoa</taxon>
        <taxon>Arthropoda</taxon>
        <taxon>Chelicerata</taxon>
        <taxon>Arachnida</taxon>
        <taxon>Acari</taxon>
        <taxon>Parasitiformes</taxon>
        <taxon>Ixodida</taxon>
        <taxon>Ixodoidea</taxon>
        <taxon>Ixodidae</taxon>
        <taxon>Rhipicephalinae</taxon>
        <taxon>Rhipicephalus</taxon>
        <taxon>Boophilus</taxon>
    </lineage>
</organism>
<evidence type="ECO:0000256" key="6">
    <source>
        <dbReference type="ARBA" id="ARBA00022759"/>
    </source>
</evidence>
<evidence type="ECO:0000256" key="3">
    <source>
        <dbReference type="ARBA" id="ARBA00012180"/>
    </source>
</evidence>
<keyword evidence="7" id="KW-0378">Hydrolase</keyword>
<evidence type="ECO:0000256" key="7">
    <source>
        <dbReference type="ARBA" id="ARBA00022801"/>
    </source>
</evidence>
<keyword evidence="6" id="KW-0255">Endonuclease</keyword>
<dbReference type="InterPro" id="IPR050092">
    <property type="entry name" value="RNase_H"/>
</dbReference>
<feature type="domain" description="RNase H type-1" evidence="8">
    <location>
        <begin position="233"/>
        <end position="365"/>
    </location>
</feature>
<evidence type="ECO:0000256" key="1">
    <source>
        <dbReference type="ARBA" id="ARBA00000077"/>
    </source>
</evidence>
<dbReference type="InterPro" id="IPR002156">
    <property type="entry name" value="RNaseH_domain"/>
</dbReference>
<comment type="catalytic activity">
    <reaction evidence="1">
        <text>Endonucleolytic cleavage to 5'-phosphomonoester.</text>
        <dbReference type="EC" id="3.1.26.4"/>
    </reaction>
</comment>
<dbReference type="GO" id="GO:0043137">
    <property type="term" value="P:DNA replication, removal of RNA primer"/>
    <property type="evidence" value="ECO:0007669"/>
    <property type="project" value="TreeGrafter"/>
</dbReference>
<evidence type="ECO:0000256" key="2">
    <source>
        <dbReference type="ARBA" id="ARBA00005300"/>
    </source>
</evidence>
<dbReference type="EC" id="3.1.26.4" evidence="3"/>
<dbReference type="Gene3D" id="3.30.420.10">
    <property type="entry name" value="Ribonuclease H-like superfamily/Ribonuclease H"/>
    <property type="match status" value="1"/>
</dbReference>
<evidence type="ECO:0000259" key="8">
    <source>
        <dbReference type="PROSITE" id="PS50879"/>
    </source>
</evidence>
<keyword evidence="5" id="KW-0479">Metal-binding</keyword>
<dbReference type="OrthoDB" id="5419617at2759"/>
<proteinExistence type="inferred from homology"/>
<dbReference type="CDD" id="cd09276">
    <property type="entry name" value="Rnase_HI_RT_non_LTR"/>
    <property type="match status" value="1"/>
</dbReference>
<protein>
    <recommendedName>
        <fullName evidence="3">ribonuclease H</fullName>
        <ecNumber evidence="3">3.1.26.4</ecNumber>
    </recommendedName>
</protein>
<dbReference type="VEuPathDB" id="VectorBase:LOC119165259"/>
<dbReference type="PROSITE" id="PS50879">
    <property type="entry name" value="RNASE_H_1"/>
    <property type="match status" value="1"/>
</dbReference>
<dbReference type="GO" id="GO:0003676">
    <property type="term" value="F:nucleic acid binding"/>
    <property type="evidence" value="ECO:0007669"/>
    <property type="project" value="InterPro"/>
</dbReference>
<keyword evidence="4" id="KW-0540">Nuclease</keyword>
<name>A0A6M2CZP6_RHIMP</name>
<reference evidence="9" key="1">
    <citation type="submission" date="2019-09" db="EMBL/GenBank/DDBJ databases">
        <title>Organ-specific transcriptomic study of the physiology of the cattle tick, Rhipicephalus microplus.</title>
        <authorList>
            <person name="Tirloni L."/>
            <person name="Braz G."/>
            <person name="Gandara A.C.P."/>
            <person name="Sabadin G.A."/>
            <person name="da Silva R.M."/>
            <person name="Guizzo M.G."/>
            <person name="Machado J.A."/>
            <person name="Costa E.P."/>
            <person name="Gomes H.F."/>
            <person name="Moraes J."/>
            <person name="Mota M.B.S."/>
            <person name="Mesquita R.D."/>
            <person name="Alvarenga P.H."/>
            <person name="Alves F."/>
            <person name="Seixas A."/>
            <person name="da Fonseca R.N."/>
            <person name="Fogaca A."/>
            <person name="Logullo C."/>
            <person name="Tanaka A."/>
            <person name="Daffre S."/>
            <person name="Termignoni C."/>
            <person name="Vaz I.S.Jr."/>
            <person name="Oliveira P.L."/>
            <person name="Ribeiro J.M."/>
        </authorList>
    </citation>
    <scope>NUCLEOTIDE SEQUENCE</scope>
    <source>
        <strain evidence="9">Porto Alegre</strain>
    </source>
</reference>
<dbReference type="VEuPathDB" id="VectorBase:LOC119175112"/>
<evidence type="ECO:0000256" key="5">
    <source>
        <dbReference type="ARBA" id="ARBA00022723"/>
    </source>
</evidence>
<evidence type="ECO:0000313" key="9">
    <source>
        <dbReference type="EMBL" id="NOV38648.1"/>
    </source>
</evidence>
<dbReference type="InterPro" id="IPR012337">
    <property type="entry name" value="RNaseH-like_sf"/>
</dbReference>
<dbReference type="Pfam" id="PF00075">
    <property type="entry name" value="RNase_H"/>
    <property type="match status" value="1"/>
</dbReference>
<dbReference type="SUPFAM" id="SSF53098">
    <property type="entry name" value="Ribonuclease H-like"/>
    <property type="match status" value="1"/>
</dbReference>
<comment type="similarity">
    <text evidence="2">Belongs to the RNase H family.</text>
</comment>
<dbReference type="PANTHER" id="PTHR10642">
    <property type="entry name" value="RIBONUCLEASE H1"/>
    <property type="match status" value="1"/>
</dbReference>